<comment type="caution">
    <text evidence="4">The sequence shown here is derived from an EMBL/GenBank/DDBJ whole genome shotgun (WGS) entry which is preliminary data.</text>
</comment>
<sequence length="2480" mass="268610">MSPRTWELPLGAKINERLGDRTPATPTTKTELFWNSLFQKVVSGLTILAFNIVFILPITLLTDLNAQSVPVLGSTKQFASDELKPYVDAAKISATDSGTFMNAVTGGEQVLEAAWEASVNAEIEAIVGGVTNSDAVNDVNVYKNAVRAQLELQKQQTKHQWMADAAQYIQAELQVFLATLSQNTGNNVTSTNTNAVQTINPTVQNVTTTPASQATNPAQAAQSYYQGTQTWNTKWNDLLTKQNTWEQNSLNAIQTGVLQWNQSITGLENDKLSYLNGIEQTKAQWLANRQLIQNAQSQMRSALQGTITNIRNQENQLKNSASSDPSLVAVFGDMDGLLDDLQDALNSQASLGTLAQTLGEFFQSQITNATAKADYWNITKWQETYATQTMAFSQIVGNASLSCSHSGSGSNWCNSLPTGSQAATYSSNGNVYGWAATSGGFQSGVLVSNPAVSNNSSASTSDGHYVAVCNGWEVGGTCNFGTGQYALDASYCGGGWFCGYDRDWIIDNTYSLSVSESFNQQQITDNNNIRNAVLGSYNTAFGQSSQAGNAVSGSSVALETKVYLGSTALNSSNWFGSLGLTNQVQIQTKYKYIDTAMQANQNFWSGLAGQFTSISSMFLSLVNPLKDWEDRSEEYEEEYQAKLLELEQTKQSTITNYDSQIAAMKAARGAWVTEVYGYQMAGIEGSADNANSQYRTGQETWDNTISVFQQAELNWYLSAKDTLQQAVTDPTQGEAQYQTNAIPQANQIQTQITNSETNTTQLYNAATGLYQTYQYSAAGNLMQQALTNQQNQTSWNQQGAAVSQSIADSFGRSEAYKTAEFNASNRINALAQTIYGNGAYIVDTTELNQIQTQASAYTQNQTHWQNEINGTNGGFNFNGRTTTSQTKEALYTDMVADIGVATTLQSEVVDDEITYLKAANEYFEKSERYQELADKAKSETKFDEAALYTGYAVREKNNALGYLKKKYYNLGEEITTEVDNRGLTFTRNSFLSYRDTLLSKNFQNTTQIGKQIQEGKNAVAGIISEGESYNQIQGMLQTAQNLNHQGEENKTRVEKLLLESKELANRDIGGGLLDGLQDMIASIQSSLPQEVSNGGVTQYIQAQEKELAEKQEKANELLTHMNSLVTNQNDLSNLQTLLQGSGQAINLAANSAVSKYLDDYSKKLQKDNEERSNNLQKTLMEALQNGDQYKYLRDAGYGFRADGDGISAFRQIYSGEIAIDGSAMKETSYSPEMEYQYLRIETKFSPGNLSVDMLNPNSTTFSAEMVSNVKAYIDDMQKNVEQMFAQFSDKTEEVKQEYAQNQEVRDYKKELYKESKGNILASFQGLEGNFQQTFNPTMSGLKDYHEQGSKYNFATGSIKGQSGEMQKTGKTMYAGANIEDTVFAGSRELKGSVSVKGIPVEITYGMQNLIVASGFNISNLGYDFKLKLAGTSFAERELSNVNQKYAQYEEDIQARVEKQAKANDAEKESKGFIFTILNGMNGGSGSMGQRFTQAVKSEVQSRVTGAVAEATGLPASLVGALVGGSSMKDAVKAYVKDETTNAISKATGIPAWMISKQMDKMNKPKEQFYQTQEFQMVTTVIAVAAAPFTGGASLAVAMAVGAGLGAATGAASGGLKGALVGAVGGAAGAAVKSFTGGAVSVNLSYSAENGFGASVGVGYGPATVSVGISERGGTTVDLGLTKGGFNAGLSYNSKTGKASVNAGLEVAKGTSLGISYNEGDGFGASISKSLSNGVNGSLSWSEKGGVGGSIGYEAPGDKNKSKNSLANKMQGAGGSLSFSQRDGVSAAFNASGGVNAGNWSQSGGFQANTNFLADKWKADFVSGKAKEDAEAQAKHREANSHSGSDVLSGAGYASAEDKLNATRKEALIHEMQDSGQDASKILDMSDDDIAKELQKRGRNGDSNGNFGINDPGSSRTSMLDHVLGSAKDFLVNNFTTGGASDKYGYVGSDGKYHQNVCFVAGTLVWTQEGLKEIEEIEVGEKVLSWDEKTREMSYKPVIELFRRETTLLFDLETEDGSLIQTTWNHPFWSRREEVVFEDSNVSSSYGVTETAVVNRTETWRKTKDLKVGDELLLTTGEWICVTEVREYIVETTKVYNIEVDVNHTYFVGNGVLVHNYEGVLGMAQGLYDKVKGVVTGGSEKPKPVTNGNGGGKPGSEIVEDSSGKLYQKQKVNGKSEWVEINPATMNPARHAEGQALMAHGAANGDLAAYSKGLALTKGYGWDDNGLNMVGIRVPVDSQNARHDDYFLAVNKGKLEAVYFGSTQPGQKSYDGSAALGGVGEVSTGHRTIVMDDRRNGADSWKNATLGRSADGIMTGARDKDADGNHSVTERAISALTNIGGVFFHQGSQDRVDIIKPSRSKDNTLVVDYVKGKVDNFSQGCQITNMSYYHDAQSGTNKIFQPSDINKATGNHGAYSSVENLIRNNPKFGYSLINSSDYNSGLMNKLNDLRTNAREEFMQKALDKFKSDNPKYKNHNVQFNR</sequence>
<proteinExistence type="predicted"/>
<name>T0G6X3_9LEPT</name>
<feature type="compositionally biased region" description="Basic and acidic residues" evidence="2">
    <location>
        <begin position="1827"/>
        <end position="1839"/>
    </location>
</feature>
<feature type="coiled-coil region" evidence="1">
    <location>
        <begin position="625"/>
        <end position="652"/>
    </location>
</feature>
<keyword evidence="1" id="KW-0175">Coiled coil</keyword>
<accession>T0G6X3</accession>
<dbReference type="PROSITE" id="PS50817">
    <property type="entry name" value="INTEIN_N_TER"/>
    <property type="match status" value="1"/>
</dbReference>
<evidence type="ECO:0000259" key="3">
    <source>
        <dbReference type="SMART" id="SM00306"/>
    </source>
</evidence>
<feature type="domain" description="Hint" evidence="3">
    <location>
        <begin position="1955"/>
        <end position="2075"/>
    </location>
</feature>
<dbReference type="Gene3D" id="2.170.16.10">
    <property type="entry name" value="Hedgehog/Intein (Hint) domain"/>
    <property type="match status" value="1"/>
</dbReference>
<feature type="coiled-coil region" evidence="1">
    <location>
        <begin position="1431"/>
        <end position="1458"/>
    </location>
</feature>
<evidence type="ECO:0000313" key="4">
    <source>
        <dbReference type="EMBL" id="EQA81957.1"/>
    </source>
</evidence>
<dbReference type="CDD" id="cd00081">
    <property type="entry name" value="Hint"/>
    <property type="match status" value="1"/>
</dbReference>
<reference evidence="4" key="1">
    <citation type="submission" date="2013-05" db="EMBL/GenBank/DDBJ databases">
        <authorList>
            <person name="Harkins D.M."/>
            <person name="Durkin A.S."/>
            <person name="Brinkac L.M."/>
            <person name="Haft D.H."/>
            <person name="Selengut J.D."/>
            <person name="Sanka R."/>
            <person name="DePew J."/>
            <person name="Purushe J."/>
            <person name="Galloway R.L."/>
            <person name="Vinetz J.M."/>
            <person name="Sutton G.G."/>
            <person name="Nierman W.C."/>
            <person name="Fouts D.E."/>
        </authorList>
    </citation>
    <scope>NUCLEOTIDE SEQUENCE [LARGE SCALE GENOMIC DNA]</scope>
    <source>
        <strain evidence="4">80-412</strain>
    </source>
</reference>
<dbReference type="InterPro" id="IPR036844">
    <property type="entry name" value="Hint_dom_sf"/>
</dbReference>
<evidence type="ECO:0000256" key="2">
    <source>
        <dbReference type="SAM" id="MobiDB-lite"/>
    </source>
</evidence>
<keyword evidence="5" id="KW-1185">Reference proteome</keyword>
<organism evidence="4 5">
    <name type="scientific">Leptospira alstonii serovar Pingchang str. 80-412</name>
    <dbReference type="NCBI Taxonomy" id="1218564"/>
    <lineage>
        <taxon>Bacteria</taxon>
        <taxon>Pseudomonadati</taxon>
        <taxon>Spirochaetota</taxon>
        <taxon>Spirochaetia</taxon>
        <taxon>Leptospirales</taxon>
        <taxon>Leptospiraceae</taxon>
        <taxon>Leptospira</taxon>
    </lineage>
</organism>
<gene>
    <name evidence="4" type="ORF">LEP1GSC193_3836</name>
</gene>
<dbReference type="NCBIfam" id="TIGR01443">
    <property type="entry name" value="intein_Cterm"/>
    <property type="match status" value="1"/>
</dbReference>
<dbReference type="SMART" id="SM00306">
    <property type="entry name" value="HintN"/>
    <property type="match status" value="1"/>
</dbReference>
<evidence type="ECO:0000313" key="5">
    <source>
        <dbReference type="Proteomes" id="UP000015445"/>
    </source>
</evidence>
<dbReference type="GO" id="GO:0016539">
    <property type="term" value="P:intein-mediated protein splicing"/>
    <property type="evidence" value="ECO:0007669"/>
    <property type="project" value="InterPro"/>
</dbReference>
<evidence type="ECO:0000256" key="1">
    <source>
        <dbReference type="SAM" id="Coils"/>
    </source>
</evidence>
<dbReference type="InterPro" id="IPR003587">
    <property type="entry name" value="Hint_dom_N"/>
</dbReference>
<dbReference type="InterPro" id="IPR030934">
    <property type="entry name" value="Intein_C"/>
</dbReference>
<dbReference type="PROSITE" id="PS50818">
    <property type="entry name" value="INTEIN_C_TER"/>
    <property type="match status" value="1"/>
</dbReference>
<dbReference type="SUPFAM" id="SSF51294">
    <property type="entry name" value="Hedgehog/intein (Hint) domain"/>
    <property type="match status" value="1"/>
</dbReference>
<dbReference type="Pfam" id="PF07591">
    <property type="entry name" value="PT-HINT"/>
    <property type="match status" value="2"/>
</dbReference>
<dbReference type="EMBL" id="AOHD02000012">
    <property type="protein sequence ID" value="EQA81957.1"/>
    <property type="molecule type" value="Genomic_DNA"/>
</dbReference>
<dbReference type="Proteomes" id="UP000015445">
    <property type="component" value="Unassembled WGS sequence"/>
</dbReference>
<protein>
    <submittedName>
        <fullName evidence="4">Intein N-terminal splicing domain protein</fullName>
    </submittedName>
</protein>
<feature type="region of interest" description="Disordered" evidence="2">
    <location>
        <begin position="1827"/>
        <end position="1849"/>
    </location>
</feature>
<dbReference type="InterPro" id="IPR006141">
    <property type="entry name" value="Intein_N"/>
</dbReference>